<keyword evidence="10" id="KW-1185">Reference proteome</keyword>
<comment type="subcellular location">
    <subcellularLocation>
        <location evidence="1 7">Cell membrane</location>
        <topology evidence="1 7">Multi-pass membrane protein</topology>
    </subcellularLocation>
</comment>
<evidence type="ECO:0000256" key="7">
    <source>
        <dbReference type="RuleBase" id="RU363032"/>
    </source>
</evidence>
<evidence type="ECO:0000256" key="4">
    <source>
        <dbReference type="ARBA" id="ARBA00022692"/>
    </source>
</evidence>
<sequence length="282" mass="31514">MADVTYPGYDRSGTTYRVKRILLYVVLTLGAIWWAIPFWWTLATSLAAQPSAATILPDAVTFDHYRRLWESVPLVQWFINTLIFAGCVTAFNLTFDSLAGYALAKIDFWGREKLFLAFLSTMMVPGMVILIPTYLIITELGLVNTYPGLILPLAAQPFGIFLLRQHFKDLPSSLGDAAKMDGCNELQIFYKIYLPMAKPAIATLGIFTFMTTWNNFQWPLIIANDEAMYTLPVAIYAVQGQYATEWGLIMAAATIIVLPVIAVFLSAQKYFIRGMSLGGMKG</sequence>
<accession>A0A8T8E7E0</accession>
<dbReference type="KEGG" id="hsal:JMJ58_21375"/>
<evidence type="ECO:0000313" key="10">
    <source>
        <dbReference type="Proteomes" id="UP000637819"/>
    </source>
</evidence>
<feature type="transmembrane region" description="Helical" evidence="7">
    <location>
        <begin position="21"/>
        <end position="40"/>
    </location>
</feature>
<dbReference type="PANTHER" id="PTHR43744">
    <property type="entry name" value="ABC TRANSPORTER PERMEASE PROTEIN MG189-RELATED-RELATED"/>
    <property type="match status" value="1"/>
</dbReference>
<dbReference type="GO" id="GO:0055085">
    <property type="term" value="P:transmembrane transport"/>
    <property type="evidence" value="ECO:0007669"/>
    <property type="project" value="InterPro"/>
</dbReference>
<keyword evidence="2 7" id="KW-0813">Transport</keyword>
<dbReference type="OrthoDB" id="18784at2157"/>
<dbReference type="GO" id="GO:0005886">
    <property type="term" value="C:plasma membrane"/>
    <property type="evidence" value="ECO:0007669"/>
    <property type="project" value="UniProtKB-SubCell"/>
</dbReference>
<dbReference type="RefSeq" id="WP_204749437.1">
    <property type="nucleotide sequence ID" value="NZ_CP069189.1"/>
</dbReference>
<dbReference type="CDD" id="cd06261">
    <property type="entry name" value="TM_PBP2"/>
    <property type="match status" value="1"/>
</dbReference>
<proteinExistence type="inferred from homology"/>
<feature type="transmembrane region" description="Helical" evidence="7">
    <location>
        <begin position="246"/>
        <end position="267"/>
    </location>
</feature>
<keyword evidence="6 7" id="KW-0472">Membrane</keyword>
<evidence type="ECO:0000256" key="1">
    <source>
        <dbReference type="ARBA" id="ARBA00004651"/>
    </source>
</evidence>
<feature type="transmembrane region" description="Helical" evidence="7">
    <location>
        <begin position="149"/>
        <end position="167"/>
    </location>
</feature>
<feature type="domain" description="ABC transmembrane type-1" evidence="8">
    <location>
        <begin position="78"/>
        <end position="267"/>
    </location>
</feature>
<dbReference type="SUPFAM" id="SSF161098">
    <property type="entry name" value="MetI-like"/>
    <property type="match status" value="1"/>
</dbReference>
<evidence type="ECO:0000256" key="2">
    <source>
        <dbReference type="ARBA" id="ARBA00022448"/>
    </source>
</evidence>
<dbReference type="PROSITE" id="PS50928">
    <property type="entry name" value="ABC_TM1"/>
    <property type="match status" value="1"/>
</dbReference>
<evidence type="ECO:0000259" key="8">
    <source>
        <dbReference type="PROSITE" id="PS50928"/>
    </source>
</evidence>
<dbReference type="GeneID" id="62877733"/>
<keyword evidence="9" id="KW-0614">Plasmid</keyword>
<dbReference type="EMBL" id="CP069189">
    <property type="protein sequence ID" value="QRV17402.1"/>
    <property type="molecule type" value="Genomic_DNA"/>
</dbReference>
<organism evidence="9 10">
    <name type="scientific">Haloterrigena salifodinae</name>
    <dbReference type="NCBI Taxonomy" id="2675099"/>
    <lineage>
        <taxon>Archaea</taxon>
        <taxon>Methanobacteriati</taxon>
        <taxon>Methanobacteriota</taxon>
        <taxon>Stenosarchaea group</taxon>
        <taxon>Halobacteria</taxon>
        <taxon>Halobacteriales</taxon>
        <taxon>Natrialbaceae</taxon>
        <taxon>Haloterrigena</taxon>
    </lineage>
</organism>
<dbReference type="Proteomes" id="UP000637819">
    <property type="component" value="Plasmid pHTS138"/>
</dbReference>
<dbReference type="Gene3D" id="1.10.3720.10">
    <property type="entry name" value="MetI-like"/>
    <property type="match status" value="1"/>
</dbReference>
<gene>
    <name evidence="9" type="ORF">JMJ58_21375</name>
</gene>
<protein>
    <submittedName>
        <fullName evidence="9">Carbohydrate ABC transporter permease</fullName>
    </submittedName>
</protein>
<evidence type="ECO:0000256" key="3">
    <source>
        <dbReference type="ARBA" id="ARBA00022475"/>
    </source>
</evidence>
<reference evidence="9 10" key="1">
    <citation type="submission" date="2021-01" db="EMBL/GenBank/DDBJ databases">
        <title>Genome Sequence and Methylation Pattern of Haloterrigena salifodinae BOL5-1, An Extremely Halophilic Archaeon from a Bolivian Salt Mine.</title>
        <authorList>
            <person name="DasSarma P."/>
            <person name="Anton B.P."/>
            <person name="DasSarma S.L."/>
            <person name="von Ehrenheim H.A.L."/>
            <person name="Martinez F.L."/>
            <person name="Guzman D."/>
            <person name="Roberts R.J."/>
            <person name="DasSarma S."/>
        </authorList>
    </citation>
    <scope>NUCLEOTIDE SEQUENCE [LARGE SCALE GENOMIC DNA]</scope>
    <source>
        <strain evidence="9 10">BOL5-1</strain>
        <plasmid evidence="9 10">pHTS138</plasmid>
    </source>
</reference>
<dbReference type="PANTHER" id="PTHR43744:SF12">
    <property type="entry name" value="ABC TRANSPORTER PERMEASE PROTEIN MG189-RELATED"/>
    <property type="match status" value="1"/>
</dbReference>
<dbReference type="Pfam" id="PF00528">
    <property type="entry name" value="BPD_transp_1"/>
    <property type="match status" value="1"/>
</dbReference>
<name>A0A8T8E7E0_9EURY</name>
<feature type="transmembrane region" description="Helical" evidence="7">
    <location>
        <begin position="114"/>
        <end position="137"/>
    </location>
</feature>
<comment type="similarity">
    <text evidence="7">Belongs to the binding-protein-dependent transport system permease family.</text>
</comment>
<keyword evidence="4 7" id="KW-0812">Transmembrane</keyword>
<keyword evidence="5 7" id="KW-1133">Transmembrane helix</keyword>
<dbReference type="InterPro" id="IPR035906">
    <property type="entry name" value="MetI-like_sf"/>
</dbReference>
<evidence type="ECO:0000256" key="6">
    <source>
        <dbReference type="ARBA" id="ARBA00023136"/>
    </source>
</evidence>
<evidence type="ECO:0000313" key="9">
    <source>
        <dbReference type="EMBL" id="QRV17402.1"/>
    </source>
</evidence>
<dbReference type="InterPro" id="IPR000515">
    <property type="entry name" value="MetI-like"/>
</dbReference>
<geneLocation type="plasmid" evidence="9 10">
    <name>pHTS138</name>
</geneLocation>
<keyword evidence="3" id="KW-1003">Cell membrane</keyword>
<dbReference type="AlphaFoldDB" id="A0A8T8E7E0"/>
<feature type="transmembrane region" description="Helical" evidence="7">
    <location>
        <begin position="74"/>
        <end position="93"/>
    </location>
</feature>
<evidence type="ECO:0000256" key="5">
    <source>
        <dbReference type="ARBA" id="ARBA00022989"/>
    </source>
</evidence>